<evidence type="ECO:0000256" key="1">
    <source>
        <dbReference type="SAM" id="MobiDB-lite"/>
    </source>
</evidence>
<sequence length="42" mass="4163">MPLTEPAGRYLAARYRRPGTGYALGSETGGGGGLDGIAPAPS</sequence>
<feature type="region of interest" description="Disordered" evidence="1">
    <location>
        <begin position="21"/>
        <end position="42"/>
    </location>
</feature>
<dbReference type="RefSeq" id="WP_369455718.1">
    <property type="nucleotide sequence ID" value="NZ_JBGCUO010000001.1"/>
</dbReference>
<protein>
    <submittedName>
        <fullName evidence="2">Uncharacterized protein</fullName>
    </submittedName>
</protein>
<gene>
    <name evidence="2" type="ORF">AB5I84_10030</name>
</gene>
<organism evidence="2 3">
    <name type="scientific">Isoalcanivorax beigongshangi</name>
    <dbReference type="NCBI Taxonomy" id="3238810"/>
    <lineage>
        <taxon>Bacteria</taxon>
        <taxon>Pseudomonadati</taxon>
        <taxon>Pseudomonadota</taxon>
        <taxon>Gammaproteobacteria</taxon>
        <taxon>Oceanospirillales</taxon>
        <taxon>Alcanivoracaceae</taxon>
        <taxon>Isoalcanivorax</taxon>
    </lineage>
</organism>
<name>A0ABV4AI13_9GAMM</name>
<evidence type="ECO:0000313" key="2">
    <source>
        <dbReference type="EMBL" id="MEY1662484.1"/>
    </source>
</evidence>
<dbReference type="Proteomes" id="UP001562065">
    <property type="component" value="Unassembled WGS sequence"/>
</dbReference>
<evidence type="ECO:0000313" key="3">
    <source>
        <dbReference type="Proteomes" id="UP001562065"/>
    </source>
</evidence>
<proteinExistence type="predicted"/>
<accession>A0ABV4AI13</accession>
<dbReference type="EMBL" id="JBGCUO010000001">
    <property type="protein sequence ID" value="MEY1662484.1"/>
    <property type="molecule type" value="Genomic_DNA"/>
</dbReference>
<comment type="caution">
    <text evidence="2">The sequence shown here is derived from an EMBL/GenBank/DDBJ whole genome shotgun (WGS) entry which is preliminary data.</text>
</comment>
<keyword evidence="3" id="KW-1185">Reference proteome</keyword>
<reference evidence="2 3" key="1">
    <citation type="submission" date="2024-07" db="EMBL/GenBank/DDBJ databases">
        <authorList>
            <person name="Ren Q."/>
        </authorList>
    </citation>
    <scope>NUCLEOTIDE SEQUENCE [LARGE SCALE GENOMIC DNA]</scope>
    <source>
        <strain evidence="2 3">REN37</strain>
    </source>
</reference>